<organism evidence="1 2">
    <name type="scientific">Plasmodiophora brassicae</name>
    <name type="common">Clubroot disease agent</name>
    <dbReference type="NCBI Taxonomy" id="37360"/>
    <lineage>
        <taxon>Eukaryota</taxon>
        <taxon>Sar</taxon>
        <taxon>Rhizaria</taxon>
        <taxon>Endomyxa</taxon>
        <taxon>Phytomyxea</taxon>
        <taxon>Plasmodiophorida</taxon>
        <taxon>Plasmodiophoridae</taxon>
        <taxon>Plasmodiophora</taxon>
    </lineage>
</organism>
<keyword evidence="2" id="KW-1185">Reference proteome</keyword>
<evidence type="ECO:0008006" key="3">
    <source>
        <dbReference type="Google" id="ProtNLM"/>
    </source>
</evidence>
<proteinExistence type="predicted"/>
<sequence length="328" mass="37012">MTRPSLTLFRTLWGVVRDDAGWKTLQDTLVDIKAQGFQGVECSVKLAYTVKGFVEYMRELDLLWVAPIVFSSGPIDGCDPFIDGDLRAGPGSSWKTQLSAWQNQISRVERLGLPPSKITLINSFSGHDAMEHADAVSLLKAMQDWFKSSSLGQSRARLLHETHRGRILYSPWVARRIVRDVPEIGLVADFSHWTCVAERNPPAADISAAASNNDDIGRDMLHEAILNIIPNVYHVQGRVGYDQGPQVSDPRLEVWQPHLAGFEYWWHLIFKNQLESGRTQVFTFAPEHGPPPYQQGEPDDDLLRKVDSINVWLANRQRLAFNNLVDNC</sequence>
<dbReference type="EMBL" id="CDSF01000104">
    <property type="protein sequence ID" value="CEP00891.1"/>
    <property type="molecule type" value="Genomic_DNA"/>
</dbReference>
<evidence type="ECO:0000313" key="2">
    <source>
        <dbReference type="Proteomes" id="UP000039324"/>
    </source>
</evidence>
<protein>
    <recommendedName>
        <fullName evidence="3">Xylose isomerase-like TIM barrel domain-containing protein</fullName>
    </recommendedName>
</protein>
<dbReference type="Gene3D" id="3.20.20.150">
    <property type="entry name" value="Divalent-metal-dependent TIM barrel enzymes"/>
    <property type="match status" value="1"/>
</dbReference>
<name>A0A0G4J0Q5_PLABS</name>
<dbReference type="OrthoDB" id="444151at2759"/>
<dbReference type="InterPro" id="IPR036237">
    <property type="entry name" value="Xyl_isomerase-like_sf"/>
</dbReference>
<dbReference type="AlphaFoldDB" id="A0A0G4J0Q5"/>
<accession>A0A0G4J0Q5</accession>
<reference evidence="1 2" key="1">
    <citation type="submission" date="2015-02" db="EMBL/GenBank/DDBJ databases">
        <authorList>
            <person name="Chooi Y.-H."/>
        </authorList>
    </citation>
    <scope>NUCLEOTIDE SEQUENCE [LARGE SCALE GENOMIC DNA]</scope>
    <source>
        <strain evidence="1">E3</strain>
    </source>
</reference>
<dbReference type="SUPFAM" id="SSF51658">
    <property type="entry name" value="Xylose isomerase-like"/>
    <property type="match status" value="1"/>
</dbReference>
<dbReference type="Proteomes" id="UP000039324">
    <property type="component" value="Unassembled WGS sequence"/>
</dbReference>
<gene>
    <name evidence="1" type="ORF">PBRA_008203</name>
</gene>
<evidence type="ECO:0000313" key="1">
    <source>
        <dbReference type="EMBL" id="CEP00891.1"/>
    </source>
</evidence>